<evidence type="ECO:0000256" key="5">
    <source>
        <dbReference type="ARBA" id="ARBA00023163"/>
    </source>
</evidence>
<dbReference type="OrthoDB" id="9806864at2"/>
<dbReference type="PANTHER" id="PTHR33164:SF5">
    <property type="entry name" value="ORGANIC HYDROPEROXIDE RESISTANCE TRANSCRIPTIONAL REGULATOR"/>
    <property type="match status" value="1"/>
</dbReference>
<dbReference type="Pfam" id="PF22381">
    <property type="entry name" value="Staph_reg_Sar_Rot"/>
    <property type="match status" value="1"/>
</dbReference>
<dbReference type="SMART" id="SM00347">
    <property type="entry name" value="HTH_MARR"/>
    <property type="match status" value="1"/>
</dbReference>
<accession>A0A5D6VXX7</accession>
<evidence type="ECO:0000313" key="7">
    <source>
        <dbReference type="EMBL" id="TYZ20961.1"/>
    </source>
</evidence>
<dbReference type="GO" id="GO:0003677">
    <property type="term" value="F:DNA binding"/>
    <property type="evidence" value="ECO:0007669"/>
    <property type="project" value="UniProtKB-KW"/>
</dbReference>
<organism evidence="7 8">
    <name type="scientific">Selenomonas ruminis</name>
    <dbReference type="NCBI Taxonomy" id="2593411"/>
    <lineage>
        <taxon>Bacteria</taxon>
        <taxon>Bacillati</taxon>
        <taxon>Bacillota</taxon>
        <taxon>Negativicutes</taxon>
        <taxon>Selenomonadales</taxon>
        <taxon>Selenomonadaceae</taxon>
        <taxon>Selenomonas</taxon>
    </lineage>
</organism>
<evidence type="ECO:0000256" key="2">
    <source>
        <dbReference type="ARBA" id="ARBA00022490"/>
    </source>
</evidence>
<reference evidence="7 8" key="1">
    <citation type="submission" date="2019-08" db="EMBL/GenBank/DDBJ databases">
        <title>Selenomonas sp. mPRGC5 and Selenomonas sp. mPRGC8 isolated from ruminal fluid of dairy goat (Capra hircus).</title>
        <authorList>
            <person name="Poothong S."/>
            <person name="Nuengjamnong C."/>
            <person name="Tanasupawat S."/>
        </authorList>
    </citation>
    <scope>NUCLEOTIDE SEQUENCE [LARGE SCALE GENOMIC DNA]</scope>
    <source>
        <strain evidence="8">mPRGC5</strain>
    </source>
</reference>
<gene>
    <name evidence="7" type="ORF">FZ040_11140</name>
</gene>
<keyword evidence="3" id="KW-0805">Transcription regulation</keyword>
<comment type="subcellular location">
    <subcellularLocation>
        <location evidence="1">Cytoplasm</location>
    </subcellularLocation>
</comment>
<keyword evidence="2" id="KW-0963">Cytoplasm</keyword>
<keyword evidence="5" id="KW-0804">Transcription</keyword>
<protein>
    <submittedName>
        <fullName evidence="7">MarR family transcriptional regulator</fullName>
    </submittedName>
</protein>
<name>A0A5D6VXX7_9FIRM</name>
<dbReference type="InterPro" id="IPR000835">
    <property type="entry name" value="HTH_MarR-typ"/>
</dbReference>
<dbReference type="PRINTS" id="PR00598">
    <property type="entry name" value="HTHMARR"/>
</dbReference>
<sequence>MEKLGSLRLEDQICFPLYACSREIIKAYRPHLDRLGLTYTQYITMAVLWEAKQVSVKELGKKLHLDSGTLTPLLKKLERKGYLKRERSRQDERVVIVCITEDGQKLKQQAEGVPQAMLAQMSAFSQSDAKELYRLLYQLMDFLEKLNGDESQK</sequence>
<dbReference type="InterPro" id="IPR055166">
    <property type="entry name" value="Transc_reg_Sar_Rot_HTH"/>
</dbReference>
<keyword evidence="8" id="KW-1185">Reference proteome</keyword>
<evidence type="ECO:0000256" key="1">
    <source>
        <dbReference type="ARBA" id="ARBA00004496"/>
    </source>
</evidence>
<keyword evidence="4" id="KW-0238">DNA-binding</keyword>
<dbReference type="Gene3D" id="1.10.10.10">
    <property type="entry name" value="Winged helix-like DNA-binding domain superfamily/Winged helix DNA-binding domain"/>
    <property type="match status" value="1"/>
</dbReference>
<dbReference type="InterPro" id="IPR039422">
    <property type="entry name" value="MarR/SlyA-like"/>
</dbReference>
<proteinExistence type="predicted"/>
<evidence type="ECO:0000256" key="3">
    <source>
        <dbReference type="ARBA" id="ARBA00023015"/>
    </source>
</evidence>
<evidence type="ECO:0000256" key="4">
    <source>
        <dbReference type="ARBA" id="ARBA00023125"/>
    </source>
</evidence>
<dbReference type="Proteomes" id="UP000323646">
    <property type="component" value="Unassembled WGS sequence"/>
</dbReference>
<comment type="caution">
    <text evidence="7">The sequence shown here is derived from an EMBL/GenBank/DDBJ whole genome shotgun (WGS) entry which is preliminary data.</text>
</comment>
<dbReference type="GO" id="GO:0003700">
    <property type="term" value="F:DNA-binding transcription factor activity"/>
    <property type="evidence" value="ECO:0007669"/>
    <property type="project" value="InterPro"/>
</dbReference>
<dbReference type="InterPro" id="IPR036388">
    <property type="entry name" value="WH-like_DNA-bd_sf"/>
</dbReference>
<feature type="domain" description="HTH marR-type" evidence="6">
    <location>
        <begin position="10"/>
        <end position="141"/>
    </location>
</feature>
<evidence type="ECO:0000313" key="8">
    <source>
        <dbReference type="Proteomes" id="UP000323646"/>
    </source>
</evidence>
<dbReference type="PROSITE" id="PS50995">
    <property type="entry name" value="HTH_MARR_2"/>
    <property type="match status" value="1"/>
</dbReference>
<dbReference type="EMBL" id="VTOY01000011">
    <property type="protein sequence ID" value="TYZ20961.1"/>
    <property type="molecule type" value="Genomic_DNA"/>
</dbReference>
<dbReference type="SUPFAM" id="SSF46785">
    <property type="entry name" value="Winged helix' DNA-binding domain"/>
    <property type="match status" value="1"/>
</dbReference>
<dbReference type="GO" id="GO:0005737">
    <property type="term" value="C:cytoplasm"/>
    <property type="evidence" value="ECO:0007669"/>
    <property type="project" value="UniProtKB-SubCell"/>
</dbReference>
<dbReference type="PANTHER" id="PTHR33164">
    <property type="entry name" value="TRANSCRIPTIONAL REGULATOR, MARR FAMILY"/>
    <property type="match status" value="1"/>
</dbReference>
<dbReference type="AlphaFoldDB" id="A0A5D6VXX7"/>
<dbReference type="RefSeq" id="WP_149172049.1">
    <property type="nucleotide sequence ID" value="NZ_VTOY01000011.1"/>
</dbReference>
<dbReference type="InterPro" id="IPR036390">
    <property type="entry name" value="WH_DNA-bd_sf"/>
</dbReference>
<dbReference type="FunFam" id="1.10.10.10:FF:000163">
    <property type="entry name" value="MarR family transcriptional regulator"/>
    <property type="match status" value="1"/>
</dbReference>
<dbReference type="GO" id="GO:0006950">
    <property type="term" value="P:response to stress"/>
    <property type="evidence" value="ECO:0007669"/>
    <property type="project" value="TreeGrafter"/>
</dbReference>
<evidence type="ECO:0000259" key="6">
    <source>
        <dbReference type="PROSITE" id="PS50995"/>
    </source>
</evidence>